<evidence type="ECO:0000313" key="2">
    <source>
        <dbReference type="Proteomes" id="UP000239388"/>
    </source>
</evidence>
<evidence type="ECO:0000313" key="1">
    <source>
        <dbReference type="EMBL" id="PQO29011.1"/>
    </source>
</evidence>
<comment type="caution">
    <text evidence="1">The sequence shown here is derived from an EMBL/GenBank/DDBJ whole genome shotgun (WGS) entry which is preliminary data.</text>
</comment>
<name>A0A2S8FA37_9BACT</name>
<dbReference type="Proteomes" id="UP000239388">
    <property type="component" value="Unassembled WGS sequence"/>
</dbReference>
<organism evidence="1 2">
    <name type="scientific">Blastopirellula marina</name>
    <dbReference type="NCBI Taxonomy" id="124"/>
    <lineage>
        <taxon>Bacteria</taxon>
        <taxon>Pseudomonadati</taxon>
        <taxon>Planctomycetota</taxon>
        <taxon>Planctomycetia</taxon>
        <taxon>Pirellulales</taxon>
        <taxon>Pirellulaceae</taxon>
        <taxon>Blastopirellula</taxon>
    </lineage>
</organism>
<protein>
    <submittedName>
        <fullName evidence="1">Uncharacterized protein</fullName>
    </submittedName>
</protein>
<reference evidence="1 2" key="1">
    <citation type="submission" date="2018-02" db="EMBL/GenBank/DDBJ databases">
        <title>Comparative genomes isolates from brazilian mangrove.</title>
        <authorList>
            <person name="Araujo J.E."/>
            <person name="Taketani R.G."/>
            <person name="Silva M.C.P."/>
            <person name="Loureco M.V."/>
            <person name="Andreote F.D."/>
        </authorList>
    </citation>
    <scope>NUCLEOTIDE SEQUENCE [LARGE SCALE GENOMIC DNA]</scope>
    <source>
        <strain evidence="1 2">NAP PRIS-MGV</strain>
    </source>
</reference>
<proteinExistence type="predicted"/>
<gene>
    <name evidence="1" type="ORF">C5Y98_22640</name>
</gene>
<sequence>MNDLRLFSCADCDGTSGCPLLLLVRFALVAMAFAQLRLTDGFLNGLAHSVVAEHCPLASADDDSDAATRMIEVKHTAVGVLSPVMLGADTECLPVGYSGGLEQG</sequence>
<dbReference type="EMBL" id="PUIB01000023">
    <property type="protein sequence ID" value="PQO29011.1"/>
    <property type="molecule type" value="Genomic_DNA"/>
</dbReference>
<dbReference type="AlphaFoldDB" id="A0A2S8FA37"/>
<accession>A0A2S8FA37</accession>